<keyword evidence="1" id="KW-0812">Transmembrane</keyword>
<dbReference type="RefSeq" id="WP_387415152.1">
    <property type="nucleotide sequence ID" value="NZ_JBIASD010000020.1"/>
</dbReference>
<evidence type="ECO:0000313" key="2">
    <source>
        <dbReference type="EMBL" id="MFF3669225.1"/>
    </source>
</evidence>
<keyword evidence="3" id="KW-1185">Reference proteome</keyword>
<evidence type="ECO:0000313" key="3">
    <source>
        <dbReference type="Proteomes" id="UP001602013"/>
    </source>
</evidence>
<keyword evidence="1" id="KW-1133">Transmembrane helix</keyword>
<name>A0ABW6T008_9ACTN</name>
<accession>A0ABW6T008</accession>
<sequence>MTTTKAERDRPPRAAYRALPVGPMLAGAAGMCGPVLAGALTDHMGAGMLAIRPADAALGCLIAIGAGYLPWSPRQGGGRK</sequence>
<comment type="caution">
    <text evidence="2">The sequence shown here is derived from an EMBL/GenBank/DDBJ whole genome shotgun (WGS) entry which is preliminary data.</text>
</comment>
<evidence type="ECO:0008006" key="4">
    <source>
        <dbReference type="Google" id="ProtNLM"/>
    </source>
</evidence>
<keyword evidence="1" id="KW-0472">Membrane</keyword>
<protein>
    <recommendedName>
        <fullName evidence="4">MFS transporter</fullName>
    </recommendedName>
</protein>
<evidence type="ECO:0000256" key="1">
    <source>
        <dbReference type="SAM" id="Phobius"/>
    </source>
</evidence>
<feature type="transmembrane region" description="Helical" evidence="1">
    <location>
        <begin position="53"/>
        <end position="71"/>
    </location>
</feature>
<feature type="transmembrane region" description="Helical" evidence="1">
    <location>
        <begin position="21"/>
        <end position="41"/>
    </location>
</feature>
<organism evidence="2 3">
    <name type="scientific">Microtetraspora malaysiensis</name>
    <dbReference type="NCBI Taxonomy" id="161358"/>
    <lineage>
        <taxon>Bacteria</taxon>
        <taxon>Bacillati</taxon>
        <taxon>Actinomycetota</taxon>
        <taxon>Actinomycetes</taxon>
        <taxon>Streptosporangiales</taxon>
        <taxon>Streptosporangiaceae</taxon>
        <taxon>Microtetraspora</taxon>
    </lineage>
</organism>
<dbReference type="EMBL" id="JBIASD010000020">
    <property type="protein sequence ID" value="MFF3669225.1"/>
    <property type="molecule type" value="Genomic_DNA"/>
</dbReference>
<dbReference type="Proteomes" id="UP001602013">
    <property type="component" value="Unassembled WGS sequence"/>
</dbReference>
<proteinExistence type="predicted"/>
<gene>
    <name evidence="2" type="ORF">ACFYXI_26910</name>
</gene>
<reference evidence="2 3" key="1">
    <citation type="submission" date="2024-10" db="EMBL/GenBank/DDBJ databases">
        <title>The Natural Products Discovery Center: Release of the First 8490 Sequenced Strains for Exploring Actinobacteria Biosynthetic Diversity.</title>
        <authorList>
            <person name="Kalkreuter E."/>
            <person name="Kautsar S.A."/>
            <person name="Yang D."/>
            <person name="Bader C.D."/>
            <person name="Teijaro C.N."/>
            <person name="Fluegel L."/>
            <person name="Davis C.M."/>
            <person name="Simpson J.R."/>
            <person name="Lauterbach L."/>
            <person name="Steele A.D."/>
            <person name="Gui C."/>
            <person name="Meng S."/>
            <person name="Li G."/>
            <person name="Viehrig K."/>
            <person name="Ye F."/>
            <person name="Su P."/>
            <person name="Kiefer A.F."/>
            <person name="Nichols A."/>
            <person name="Cepeda A.J."/>
            <person name="Yan W."/>
            <person name="Fan B."/>
            <person name="Jiang Y."/>
            <person name="Adhikari A."/>
            <person name="Zheng C.-J."/>
            <person name="Schuster L."/>
            <person name="Cowan T.M."/>
            <person name="Smanski M.J."/>
            <person name="Chevrette M.G."/>
            <person name="De Carvalho L.P.S."/>
            <person name="Shen B."/>
        </authorList>
    </citation>
    <scope>NUCLEOTIDE SEQUENCE [LARGE SCALE GENOMIC DNA]</scope>
    <source>
        <strain evidence="2 3">NPDC002173</strain>
    </source>
</reference>